<proteinExistence type="predicted"/>
<dbReference type="AlphaFoldDB" id="A0A0F9B495"/>
<comment type="caution">
    <text evidence="1">The sequence shown here is derived from an EMBL/GenBank/DDBJ whole genome shotgun (WGS) entry which is preliminary data.</text>
</comment>
<reference evidence="1" key="1">
    <citation type="journal article" date="2015" name="Nature">
        <title>Complex archaea that bridge the gap between prokaryotes and eukaryotes.</title>
        <authorList>
            <person name="Spang A."/>
            <person name="Saw J.H."/>
            <person name="Jorgensen S.L."/>
            <person name="Zaremba-Niedzwiedzka K."/>
            <person name="Martijn J."/>
            <person name="Lind A.E."/>
            <person name="van Eijk R."/>
            <person name="Schleper C."/>
            <person name="Guy L."/>
            <person name="Ettema T.J."/>
        </authorList>
    </citation>
    <scope>NUCLEOTIDE SEQUENCE</scope>
</reference>
<sequence length="101" mass="11344">MAHTPGPWTVQFRRREPNLASGKPYWFYFIENAPDSSHEANAKLITAAPELLATAQETLIAFENTMPKHLYKNGCFNWETQPDDCPCLAHKIRGVINAATA</sequence>
<gene>
    <name evidence="1" type="ORF">LCGC14_2574000</name>
</gene>
<protein>
    <submittedName>
        <fullName evidence="1">Uncharacterized protein</fullName>
    </submittedName>
</protein>
<name>A0A0F9B495_9ZZZZ</name>
<evidence type="ECO:0000313" key="1">
    <source>
        <dbReference type="EMBL" id="KKL08622.1"/>
    </source>
</evidence>
<accession>A0A0F9B495</accession>
<organism evidence="1">
    <name type="scientific">marine sediment metagenome</name>
    <dbReference type="NCBI Taxonomy" id="412755"/>
    <lineage>
        <taxon>unclassified sequences</taxon>
        <taxon>metagenomes</taxon>
        <taxon>ecological metagenomes</taxon>
    </lineage>
</organism>
<dbReference type="EMBL" id="LAZR01042808">
    <property type="protein sequence ID" value="KKL08622.1"/>
    <property type="molecule type" value="Genomic_DNA"/>
</dbReference>